<dbReference type="InterPro" id="IPR019405">
    <property type="entry name" value="Lactonase_7-beta_prop"/>
</dbReference>
<dbReference type="Pfam" id="PF10282">
    <property type="entry name" value="Lactonase"/>
    <property type="match status" value="1"/>
</dbReference>
<dbReference type="InterPro" id="IPR011048">
    <property type="entry name" value="Haem_d1_sf"/>
</dbReference>
<name>A0A9D2MZD2_9FIRM</name>
<dbReference type="SUPFAM" id="SSF51004">
    <property type="entry name" value="C-terminal (heme d1) domain of cytochrome cd1-nitrite reductase"/>
    <property type="match status" value="1"/>
</dbReference>
<comment type="caution">
    <text evidence="2">The sequence shown here is derived from an EMBL/GenBank/DDBJ whole genome shotgun (WGS) entry which is preliminary data.</text>
</comment>
<dbReference type="EMBL" id="DWWT01000034">
    <property type="protein sequence ID" value="HJC06123.1"/>
    <property type="molecule type" value="Genomic_DNA"/>
</dbReference>
<comment type="similarity">
    <text evidence="1">Belongs to the cycloisomerase 2 family.</text>
</comment>
<evidence type="ECO:0000256" key="1">
    <source>
        <dbReference type="ARBA" id="ARBA00005564"/>
    </source>
</evidence>
<reference evidence="2" key="2">
    <citation type="submission" date="2021-04" db="EMBL/GenBank/DDBJ databases">
        <authorList>
            <person name="Gilroy R."/>
        </authorList>
    </citation>
    <scope>NUCLEOTIDE SEQUENCE</scope>
    <source>
        <strain evidence="2">CHK180-15479</strain>
    </source>
</reference>
<dbReference type="AlphaFoldDB" id="A0A9D2MZD2"/>
<dbReference type="GO" id="GO:0005829">
    <property type="term" value="C:cytosol"/>
    <property type="evidence" value="ECO:0007669"/>
    <property type="project" value="TreeGrafter"/>
</dbReference>
<evidence type="ECO:0000313" key="2">
    <source>
        <dbReference type="EMBL" id="HJC06123.1"/>
    </source>
</evidence>
<organism evidence="2 3">
    <name type="scientific">Candidatus Enterocloster excrementipullorum</name>
    <dbReference type="NCBI Taxonomy" id="2838559"/>
    <lineage>
        <taxon>Bacteria</taxon>
        <taxon>Bacillati</taxon>
        <taxon>Bacillota</taxon>
        <taxon>Clostridia</taxon>
        <taxon>Lachnospirales</taxon>
        <taxon>Lachnospiraceae</taxon>
        <taxon>Enterocloster</taxon>
    </lineage>
</organism>
<evidence type="ECO:0000313" key="3">
    <source>
        <dbReference type="Proteomes" id="UP000823910"/>
    </source>
</evidence>
<dbReference type="Proteomes" id="UP000823910">
    <property type="component" value="Unassembled WGS sequence"/>
</dbReference>
<dbReference type="InterPro" id="IPR050282">
    <property type="entry name" value="Cycloisomerase_2"/>
</dbReference>
<proteinExistence type="inferred from homology"/>
<sequence length="352" mass="39197">MKGKYMAYVGSYSYTGKAKGITVYDVDVEKGIFKERCEVEVDNSSYVIASSDGKTLYSIADEGVVSFRILENGSLARLNSASIRGMRGCHLCTDIEDKYVFVSGYHDGKATVLSLNKDGSVGEIVDGVFDKGYGSVAERNFRPHVTCTRRMPDGKYVLSVDNGIDQVKIYRFNEKEKKLVQVDAIRCELESAPRHFRFSADGRFIYLMYELKNAIDVYTYQTGDRAPVIEKIQTISTTSTKNPGNMTAACAMRLSWDQKYIYCSNAGENTISVYRRDEETGLLTMLCCLPISGEYPKDIAVFPDSRHIASLNHDSGTITFFKVDYEKGLLVMSGRSVKVNEPNCCTIAKIGG</sequence>
<dbReference type="Gene3D" id="2.130.10.10">
    <property type="entry name" value="YVTN repeat-like/Quinoprotein amine dehydrogenase"/>
    <property type="match status" value="1"/>
</dbReference>
<protein>
    <submittedName>
        <fullName evidence="2">Lactonase family protein</fullName>
    </submittedName>
</protein>
<dbReference type="PANTHER" id="PTHR30344:SF1">
    <property type="entry name" value="6-PHOSPHOGLUCONOLACTONASE"/>
    <property type="match status" value="1"/>
</dbReference>
<dbReference type="GO" id="GO:0017057">
    <property type="term" value="F:6-phosphogluconolactonase activity"/>
    <property type="evidence" value="ECO:0007669"/>
    <property type="project" value="TreeGrafter"/>
</dbReference>
<accession>A0A9D2MZD2</accession>
<dbReference type="InterPro" id="IPR015943">
    <property type="entry name" value="WD40/YVTN_repeat-like_dom_sf"/>
</dbReference>
<dbReference type="PANTHER" id="PTHR30344">
    <property type="entry name" value="6-PHOSPHOGLUCONOLACTONASE-RELATED"/>
    <property type="match status" value="1"/>
</dbReference>
<reference evidence="2" key="1">
    <citation type="journal article" date="2021" name="PeerJ">
        <title>Extensive microbial diversity within the chicken gut microbiome revealed by metagenomics and culture.</title>
        <authorList>
            <person name="Gilroy R."/>
            <person name="Ravi A."/>
            <person name="Getino M."/>
            <person name="Pursley I."/>
            <person name="Horton D.L."/>
            <person name="Alikhan N.F."/>
            <person name="Baker D."/>
            <person name="Gharbi K."/>
            <person name="Hall N."/>
            <person name="Watson M."/>
            <person name="Adriaenssens E.M."/>
            <person name="Foster-Nyarko E."/>
            <person name="Jarju S."/>
            <person name="Secka A."/>
            <person name="Antonio M."/>
            <person name="Oren A."/>
            <person name="Chaudhuri R.R."/>
            <person name="La Ragione R."/>
            <person name="Hildebrand F."/>
            <person name="Pallen M.J."/>
        </authorList>
    </citation>
    <scope>NUCLEOTIDE SEQUENCE</scope>
    <source>
        <strain evidence="2">CHK180-15479</strain>
    </source>
</reference>
<gene>
    <name evidence="2" type="ORF">H9704_08205</name>
</gene>